<dbReference type="AlphaFoldDB" id="R7QHP3"/>
<dbReference type="KEGG" id="ccp:CHC_T00005810001"/>
<dbReference type="EMBL" id="HG001851">
    <property type="protein sequence ID" value="CDF37594.1"/>
    <property type="molecule type" value="Genomic_DNA"/>
</dbReference>
<dbReference type="RefSeq" id="XP_005717465.1">
    <property type="nucleotide sequence ID" value="XM_005717408.1"/>
</dbReference>
<keyword evidence="3" id="KW-1185">Reference proteome</keyword>
<gene>
    <name evidence="2" type="ORF">CHC_T00005810001</name>
</gene>
<dbReference type="Gramene" id="CDF37594">
    <property type="protein sequence ID" value="CDF37594"/>
    <property type="gene ID" value="CHC_T00005810001"/>
</dbReference>
<protein>
    <submittedName>
        <fullName evidence="2">Uncharacterized protein</fullName>
    </submittedName>
</protein>
<sequence>MTLAQVSRLTMRRTLGAPRPMQAAPRRGLATQEPQVSWAEYRAGDKTFAEWVDANRHIVAGSLFGFYVGLAVWKLRPTGKKADEPEAPAKEAAEAPAK</sequence>
<evidence type="ECO:0000313" key="2">
    <source>
        <dbReference type="EMBL" id="CDF37594.1"/>
    </source>
</evidence>
<organism evidence="2 3">
    <name type="scientific">Chondrus crispus</name>
    <name type="common">Carrageen Irish moss</name>
    <name type="synonym">Polymorpha crispa</name>
    <dbReference type="NCBI Taxonomy" id="2769"/>
    <lineage>
        <taxon>Eukaryota</taxon>
        <taxon>Rhodophyta</taxon>
        <taxon>Florideophyceae</taxon>
        <taxon>Rhodymeniophycidae</taxon>
        <taxon>Gigartinales</taxon>
        <taxon>Gigartinaceae</taxon>
        <taxon>Chondrus</taxon>
    </lineage>
</organism>
<feature type="region of interest" description="Disordered" evidence="1">
    <location>
        <begin position="78"/>
        <end position="98"/>
    </location>
</feature>
<evidence type="ECO:0000256" key="1">
    <source>
        <dbReference type="SAM" id="MobiDB-lite"/>
    </source>
</evidence>
<dbReference type="GeneID" id="17325179"/>
<feature type="region of interest" description="Disordered" evidence="1">
    <location>
        <begin position="1"/>
        <end position="32"/>
    </location>
</feature>
<dbReference type="OrthoDB" id="10436340at2759"/>
<reference evidence="3" key="1">
    <citation type="journal article" date="2013" name="Proc. Natl. Acad. Sci. U.S.A.">
        <title>Genome structure and metabolic features in the red seaweed Chondrus crispus shed light on evolution of the Archaeplastida.</title>
        <authorList>
            <person name="Collen J."/>
            <person name="Porcel B."/>
            <person name="Carre W."/>
            <person name="Ball S.G."/>
            <person name="Chaparro C."/>
            <person name="Tonon T."/>
            <person name="Barbeyron T."/>
            <person name="Michel G."/>
            <person name="Noel B."/>
            <person name="Valentin K."/>
            <person name="Elias M."/>
            <person name="Artiguenave F."/>
            <person name="Arun A."/>
            <person name="Aury J.M."/>
            <person name="Barbosa-Neto J.F."/>
            <person name="Bothwell J.H."/>
            <person name="Bouget F.Y."/>
            <person name="Brillet L."/>
            <person name="Cabello-Hurtado F."/>
            <person name="Capella-Gutierrez S."/>
            <person name="Charrier B."/>
            <person name="Cladiere L."/>
            <person name="Cock J.M."/>
            <person name="Coelho S.M."/>
            <person name="Colleoni C."/>
            <person name="Czjzek M."/>
            <person name="Da Silva C."/>
            <person name="Delage L."/>
            <person name="Denoeud F."/>
            <person name="Deschamps P."/>
            <person name="Dittami S.M."/>
            <person name="Gabaldon T."/>
            <person name="Gachon C.M."/>
            <person name="Groisillier A."/>
            <person name="Herve C."/>
            <person name="Jabbari K."/>
            <person name="Katinka M."/>
            <person name="Kloareg B."/>
            <person name="Kowalczyk N."/>
            <person name="Labadie K."/>
            <person name="Leblanc C."/>
            <person name="Lopez P.J."/>
            <person name="McLachlan D.H."/>
            <person name="Meslet-Cladiere L."/>
            <person name="Moustafa A."/>
            <person name="Nehr Z."/>
            <person name="Nyvall Collen P."/>
            <person name="Panaud O."/>
            <person name="Partensky F."/>
            <person name="Poulain J."/>
            <person name="Rensing S.A."/>
            <person name="Rousvoal S."/>
            <person name="Samson G."/>
            <person name="Symeonidi A."/>
            <person name="Weissenbach J."/>
            <person name="Zambounis A."/>
            <person name="Wincker P."/>
            <person name="Boyen C."/>
        </authorList>
    </citation>
    <scope>NUCLEOTIDE SEQUENCE [LARGE SCALE GENOMIC DNA]</scope>
    <source>
        <strain evidence="3">cv. Stackhouse</strain>
    </source>
</reference>
<evidence type="ECO:0000313" key="3">
    <source>
        <dbReference type="Proteomes" id="UP000012073"/>
    </source>
</evidence>
<feature type="compositionally biased region" description="Basic and acidic residues" evidence="1">
    <location>
        <begin position="80"/>
        <end position="98"/>
    </location>
</feature>
<proteinExistence type="predicted"/>
<accession>R7QHP3</accession>
<name>R7QHP3_CHOCR</name>
<dbReference type="Proteomes" id="UP000012073">
    <property type="component" value="Unassembled WGS sequence"/>
</dbReference>